<dbReference type="Proteomes" id="UP000009170">
    <property type="component" value="Unassembled WGS sequence"/>
</dbReference>
<dbReference type="Pfam" id="PF02517">
    <property type="entry name" value="Rce1-like"/>
    <property type="match status" value="1"/>
</dbReference>
<proteinExistence type="predicted"/>
<evidence type="ECO:0000313" key="2">
    <source>
        <dbReference type="EMBL" id="CEF98276.1"/>
    </source>
</evidence>
<dbReference type="EMBL" id="CAID01000006">
    <property type="protein sequence ID" value="CEF98276.1"/>
    <property type="molecule type" value="Genomic_DNA"/>
</dbReference>
<dbReference type="STRING" id="70448.A0A090M254"/>
<sequence>MLGAGLAIRGASDAFPTVAGALDATLPLSSGDVGTTVGTAVIAATCVTVGRIGLLQAWVEFAESTDRSNASVLGALEGSADVLLVAALPAIGEEVLFRGVVLPAIGGVPGIAISSIVFGALHIGGGRSAAFAVWASAVGACYGVAALHAGCVAAPAAAHAMANLASAMYWNATRAEGVKMAKETASDAGSDSD</sequence>
<evidence type="ECO:0000313" key="3">
    <source>
        <dbReference type="Proteomes" id="UP000009170"/>
    </source>
</evidence>
<dbReference type="OrthoDB" id="2017864at2759"/>
<dbReference type="GO" id="GO:0006508">
    <property type="term" value="P:proteolysis"/>
    <property type="evidence" value="ECO:0007669"/>
    <property type="project" value="UniProtKB-KW"/>
</dbReference>
<dbReference type="FunCoup" id="A0A090M254">
    <property type="interactions" value="172"/>
</dbReference>
<keyword evidence="2" id="KW-0645">Protease</keyword>
<reference evidence="2 3" key="2">
    <citation type="journal article" date="2014" name="BMC Genomics">
        <title>An improved genome of the model marine alga Ostreococcus tauri unfolds by assessing Illumina de novo assemblies.</title>
        <authorList>
            <person name="Blanc-Mathieu R."/>
            <person name="Verhelst B."/>
            <person name="Derelle E."/>
            <person name="Rombauts S."/>
            <person name="Bouget F.Y."/>
            <person name="Carre I."/>
            <person name="Chateau A."/>
            <person name="Eyre-Walker A."/>
            <person name="Grimsley N."/>
            <person name="Moreau H."/>
            <person name="Piegu B."/>
            <person name="Rivals E."/>
            <person name="Schackwitz W."/>
            <person name="Van de Peer Y."/>
            <person name="Piganeau G."/>
        </authorList>
    </citation>
    <scope>NUCLEOTIDE SEQUENCE [LARGE SCALE GENOMIC DNA]</scope>
    <source>
        <strain evidence="3">OTTH 0595 / CCAP 157/2 / RCC745</strain>
    </source>
</reference>
<keyword evidence="3" id="KW-1185">Reference proteome</keyword>
<protein>
    <submittedName>
        <fullName evidence="2">CAAX amino terminal protease</fullName>
    </submittedName>
</protein>
<keyword evidence="2" id="KW-0378">Hydrolase</keyword>
<dbReference type="InterPro" id="IPR003675">
    <property type="entry name" value="Rce1/LyrA-like_dom"/>
</dbReference>
<organism evidence="2 3">
    <name type="scientific">Ostreococcus tauri</name>
    <name type="common">Marine green alga</name>
    <dbReference type="NCBI Taxonomy" id="70448"/>
    <lineage>
        <taxon>Eukaryota</taxon>
        <taxon>Viridiplantae</taxon>
        <taxon>Chlorophyta</taxon>
        <taxon>Mamiellophyceae</taxon>
        <taxon>Mamiellales</taxon>
        <taxon>Bathycoccaceae</taxon>
        <taxon>Ostreococcus</taxon>
    </lineage>
</organism>
<feature type="domain" description="CAAX prenyl protease 2/Lysostaphin resistance protein A-like" evidence="1">
    <location>
        <begin position="81"/>
        <end position="164"/>
    </location>
</feature>
<dbReference type="GO" id="GO:0004175">
    <property type="term" value="F:endopeptidase activity"/>
    <property type="evidence" value="ECO:0007669"/>
    <property type="project" value="UniProtKB-ARBA"/>
</dbReference>
<dbReference type="PANTHER" id="PTHR43592:SF7">
    <property type="entry name" value="CAAX AMINO TERMINAL PROTEASE FAMILY PROTEIN"/>
    <property type="match status" value="1"/>
</dbReference>
<dbReference type="GeneID" id="9835356"/>
<dbReference type="AlphaFoldDB" id="A0A090M254"/>
<dbReference type="InParanoid" id="A0A090M254"/>
<dbReference type="KEGG" id="ota:OT_ostta06g01200"/>
<dbReference type="RefSeq" id="XP_003079743.2">
    <property type="nucleotide sequence ID" value="XM_003079695.2"/>
</dbReference>
<accession>A0A090M254</accession>
<gene>
    <name evidence="2" type="ORF">OT_ostta06g01200</name>
</gene>
<reference evidence="3" key="1">
    <citation type="journal article" date="2006" name="Proc. Natl. Acad. Sci. U.S.A.">
        <title>Genome analysis of the smallest free-living eukaryote Ostreococcus tauri unveils many unique features.</title>
        <authorList>
            <person name="Derelle E."/>
            <person name="Ferraz C."/>
            <person name="Rombauts S."/>
            <person name="Rouze P."/>
            <person name="Worden A.Z."/>
            <person name="Robbens S."/>
            <person name="Partensky F."/>
            <person name="Degroeve S."/>
            <person name="Echeynie S."/>
            <person name="Cooke R."/>
            <person name="Saeys Y."/>
            <person name="Wuyts J."/>
            <person name="Jabbari K."/>
            <person name="Bowler C."/>
            <person name="Panaud O."/>
            <person name="Piegu B."/>
            <person name="Ball S.G."/>
            <person name="Ral J.-P."/>
            <person name="Bouget F.-Y."/>
            <person name="Piganeau G."/>
            <person name="De Baets B."/>
            <person name="Picard A."/>
            <person name="Delseny M."/>
            <person name="Demaille J."/>
            <person name="Van de Peer Y."/>
            <person name="Moreau H."/>
        </authorList>
    </citation>
    <scope>NUCLEOTIDE SEQUENCE [LARGE SCALE GENOMIC DNA]</scope>
    <source>
        <strain evidence="3">OTTH 0595 / CCAP 157/2 / RCC745</strain>
    </source>
</reference>
<dbReference type="GO" id="GO:0080120">
    <property type="term" value="P:CAAX-box protein maturation"/>
    <property type="evidence" value="ECO:0007669"/>
    <property type="project" value="UniProtKB-ARBA"/>
</dbReference>
<dbReference type="PANTHER" id="PTHR43592">
    <property type="entry name" value="CAAX AMINO TERMINAL PROTEASE"/>
    <property type="match status" value="1"/>
</dbReference>
<comment type="caution">
    <text evidence="2">The sequence shown here is derived from an EMBL/GenBank/DDBJ whole genome shotgun (WGS) entry which is preliminary data.</text>
</comment>
<evidence type="ECO:0000259" key="1">
    <source>
        <dbReference type="Pfam" id="PF02517"/>
    </source>
</evidence>
<name>A0A090M254_OSTTA</name>